<keyword evidence="2" id="KW-1185">Reference proteome</keyword>
<name>A0A1X7GDL6_9SPHN</name>
<sequence>MVAKRRAVRGAVLRGGARPRIVAVARERWDKATEDAFFMALAEGCNVSRAAAAAGVSDSAAYRRRRTRAAFRARWAAALSEGYARLELVLLERAMQGVVKEITRPDGSTDVVREYSNQTALALLRMHRDAAHAADSEPEGAELAELRAKIEGKLKRLKAKLAAGAAGVAEASDPHRCD</sequence>
<evidence type="ECO:0000313" key="1">
    <source>
        <dbReference type="EMBL" id="SMF68116.1"/>
    </source>
</evidence>
<dbReference type="AlphaFoldDB" id="A0A1X7GDL6"/>
<evidence type="ECO:0000313" key="2">
    <source>
        <dbReference type="Proteomes" id="UP000192934"/>
    </source>
</evidence>
<protein>
    <submittedName>
        <fullName evidence="1">Uncharacterized protein</fullName>
    </submittedName>
</protein>
<organism evidence="1 2">
    <name type="scientific">Allosphingosinicella indica</name>
    <dbReference type="NCBI Taxonomy" id="941907"/>
    <lineage>
        <taxon>Bacteria</taxon>
        <taxon>Pseudomonadati</taxon>
        <taxon>Pseudomonadota</taxon>
        <taxon>Alphaproteobacteria</taxon>
        <taxon>Sphingomonadales</taxon>
        <taxon>Sphingomonadaceae</taxon>
        <taxon>Allosphingosinicella</taxon>
    </lineage>
</organism>
<gene>
    <name evidence="1" type="ORF">SAMN06295910_1588</name>
</gene>
<reference evidence="2" key="1">
    <citation type="submission" date="2017-04" db="EMBL/GenBank/DDBJ databases">
        <authorList>
            <person name="Varghese N."/>
            <person name="Submissions S."/>
        </authorList>
    </citation>
    <scope>NUCLEOTIDE SEQUENCE [LARGE SCALE GENOMIC DNA]</scope>
    <source>
        <strain evidence="2">Dd16</strain>
    </source>
</reference>
<proteinExistence type="predicted"/>
<accession>A0A1X7GDL6</accession>
<dbReference type="Proteomes" id="UP000192934">
    <property type="component" value="Chromosome I"/>
</dbReference>
<dbReference type="EMBL" id="LT840185">
    <property type="protein sequence ID" value="SMF68116.1"/>
    <property type="molecule type" value="Genomic_DNA"/>
</dbReference>
<dbReference type="RefSeq" id="WP_085218286.1">
    <property type="nucleotide sequence ID" value="NZ_LT840185.1"/>
</dbReference>
<dbReference type="STRING" id="941907.SAMN06295910_1588"/>